<protein>
    <submittedName>
        <fullName evidence="2">Uncharacterized protein</fullName>
    </submittedName>
</protein>
<evidence type="ECO:0000313" key="2">
    <source>
        <dbReference type="WBParaSite" id="nRc.2.0.1.t45435-RA"/>
    </source>
</evidence>
<proteinExistence type="predicted"/>
<organism evidence="1 2">
    <name type="scientific">Romanomermis culicivorax</name>
    <name type="common">Nematode worm</name>
    <dbReference type="NCBI Taxonomy" id="13658"/>
    <lineage>
        <taxon>Eukaryota</taxon>
        <taxon>Metazoa</taxon>
        <taxon>Ecdysozoa</taxon>
        <taxon>Nematoda</taxon>
        <taxon>Enoplea</taxon>
        <taxon>Dorylaimia</taxon>
        <taxon>Mermithida</taxon>
        <taxon>Mermithoidea</taxon>
        <taxon>Mermithidae</taxon>
        <taxon>Romanomermis</taxon>
    </lineage>
</organism>
<dbReference type="Proteomes" id="UP000887565">
    <property type="component" value="Unplaced"/>
</dbReference>
<accession>A0A915L6R3</accession>
<evidence type="ECO:0000313" key="1">
    <source>
        <dbReference type="Proteomes" id="UP000887565"/>
    </source>
</evidence>
<dbReference type="WBParaSite" id="nRc.2.0.1.t45435-RA">
    <property type="protein sequence ID" value="nRc.2.0.1.t45435-RA"/>
    <property type="gene ID" value="nRc.2.0.1.g45435"/>
</dbReference>
<dbReference type="AlphaFoldDB" id="A0A915L6R3"/>
<sequence>MPACHRERGERVEFDVGKRPASSAKHRRCRQYRRLAVQPRLGSCRRLLALWQLLPAPPRAFQAGRWRAPVRPVEAETARAGPIPLQGHWREWCDTV</sequence>
<name>A0A915L6R3_ROMCU</name>
<keyword evidence="1" id="KW-1185">Reference proteome</keyword>
<reference evidence="2" key="1">
    <citation type="submission" date="2022-11" db="UniProtKB">
        <authorList>
            <consortium name="WormBaseParasite"/>
        </authorList>
    </citation>
    <scope>IDENTIFICATION</scope>
</reference>